<feature type="domain" description="Ferritin/DPS" evidence="3">
    <location>
        <begin position="49"/>
        <end position="193"/>
    </location>
</feature>
<gene>
    <name evidence="4" type="ORF">V2H45_17390</name>
</gene>
<evidence type="ECO:0000256" key="2">
    <source>
        <dbReference type="RuleBase" id="RU003875"/>
    </source>
</evidence>
<comment type="caution">
    <text evidence="4">The sequence shown here is derived from an EMBL/GenBank/DDBJ whole genome shotgun (WGS) entry which is preliminary data.</text>
</comment>
<dbReference type="CDD" id="cd01043">
    <property type="entry name" value="DPS"/>
    <property type="match status" value="1"/>
</dbReference>
<name>A0AAW9Q1P1_9CYAN</name>
<organism evidence="4 5">
    <name type="scientific">Tumidithrix elongata BACA0141</name>
    <dbReference type="NCBI Taxonomy" id="2716417"/>
    <lineage>
        <taxon>Bacteria</taxon>
        <taxon>Bacillati</taxon>
        <taxon>Cyanobacteriota</taxon>
        <taxon>Cyanophyceae</taxon>
        <taxon>Pseudanabaenales</taxon>
        <taxon>Pseudanabaenaceae</taxon>
        <taxon>Tumidithrix</taxon>
        <taxon>Tumidithrix elongata</taxon>
    </lineage>
</organism>
<protein>
    <submittedName>
        <fullName evidence="4">DNA starvation/stationary phase protection protein</fullName>
    </submittedName>
</protein>
<evidence type="ECO:0000259" key="3">
    <source>
        <dbReference type="Pfam" id="PF00210"/>
    </source>
</evidence>
<dbReference type="PROSITE" id="PS00819">
    <property type="entry name" value="DPS_2"/>
    <property type="match status" value="1"/>
</dbReference>
<comment type="similarity">
    <text evidence="1 2">Belongs to the Dps family.</text>
</comment>
<dbReference type="PROSITE" id="PS00818">
    <property type="entry name" value="DPS_1"/>
    <property type="match status" value="1"/>
</dbReference>
<evidence type="ECO:0000256" key="1">
    <source>
        <dbReference type="ARBA" id="ARBA00009497"/>
    </source>
</evidence>
<dbReference type="Pfam" id="PF00210">
    <property type="entry name" value="Ferritin"/>
    <property type="match status" value="1"/>
</dbReference>
<dbReference type="InterPro" id="IPR002177">
    <property type="entry name" value="DPS_DNA-bd"/>
</dbReference>
<dbReference type="PANTHER" id="PTHR42932:SF1">
    <property type="entry name" value="GENERAL STRESS PROTEIN 20U"/>
    <property type="match status" value="1"/>
</dbReference>
<dbReference type="PRINTS" id="PR01346">
    <property type="entry name" value="HELNAPAPROT"/>
</dbReference>
<reference evidence="4" key="1">
    <citation type="submission" date="2024-01" db="EMBL/GenBank/DDBJ databases">
        <title>Bank of Algae and Cyanobacteria of the Azores (BACA) strain genomes.</title>
        <authorList>
            <person name="Luz R."/>
            <person name="Cordeiro R."/>
            <person name="Fonseca A."/>
            <person name="Goncalves V."/>
        </authorList>
    </citation>
    <scope>NUCLEOTIDE SEQUENCE</scope>
    <source>
        <strain evidence="4">BACA0141</strain>
    </source>
</reference>
<dbReference type="InterPro" id="IPR023188">
    <property type="entry name" value="DPS_DNA-bd_CS"/>
</dbReference>
<dbReference type="Proteomes" id="UP001333818">
    <property type="component" value="Unassembled WGS sequence"/>
</dbReference>
<dbReference type="PANTHER" id="PTHR42932">
    <property type="entry name" value="GENERAL STRESS PROTEIN 20U"/>
    <property type="match status" value="1"/>
</dbReference>
<dbReference type="SUPFAM" id="SSF47240">
    <property type="entry name" value="Ferritin-like"/>
    <property type="match status" value="1"/>
</dbReference>
<evidence type="ECO:0000313" key="4">
    <source>
        <dbReference type="EMBL" id="MEE3718518.1"/>
    </source>
</evidence>
<dbReference type="GO" id="GO:0016722">
    <property type="term" value="F:oxidoreductase activity, acting on metal ions"/>
    <property type="evidence" value="ECO:0007669"/>
    <property type="project" value="InterPro"/>
</dbReference>
<dbReference type="AlphaFoldDB" id="A0AAW9Q1P1"/>
<dbReference type="Gene3D" id="1.20.1260.10">
    <property type="match status" value="1"/>
</dbReference>
<dbReference type="PIRSF" id="PIRSF005900">
    <property type="entry name" value="Dps"/>
    <property type="match status" value="1"/>
</dbReference>
<dbReference type="GO" id="GO:0008199">
    <property type="term" value="F:ferric iron binding"/>
    <property type="evidence" value="ECO:0007669"/>
    <property type="project" value="InterPro"/>
</dbReference>
<dbReference type="RefSeq" id="WP_330484950.1">
    <property type="nucleotide sequence ID" value="NZ_JAZBJZ010000081.1"/>
</dbReference>
<dbReference type="EMBL" id="JAZBJZ010000081">
    <property type="protein sequence ID" value="MEE3718518.1"/>
    <property type="molecule type" value="Genomic_DNA"/>
</dbReference>
<evidence type="ECO:0000313" key="5">
    <source>
        <dbReference type="Proteomes" id="UP001333818"/>
    </source>
</evidence>
<dbReference type="InterPro" id="IPR012347">
    <property type="entry name" value="Ferritin-like"/>
</dbReference>
<dbReference type="InterPro" id="IPR009078">
    <property type="entry name" value="Ferritin-like_SF"/>
</dbReference>
<keyword evidence="5" id="KW-1185">Reference proteome</keyword>
<sequence length="196" mass="22055">MAAQDTNKISKVDGSQPLLHQHGYEIQQYGKLRDMPIALNPDVRGESCALVNQILADSIILYHLYKKHHWMMRGSIFYQLHLLLDKHASEQLELIDAMGERVQMLGGVAISDPRHVAEVTKIQRPPNGVEEVPVMLSRLLEAHELIIAELRVAIDKTAANQDSGTNDLLVSQALRTNETQVWFLAEHLVDTPLVRS</sequence>
<dbReference type="InterPro" id="IPR008331">
    <property type="entry name" value="Ferritin_DPS_dom"/>
</dbReference>
<accession>A0AAW9Q1P1</accession>
<proteinExistence type="inferred from homology"/>